<keyword evidence="2 6" id="KW-0812">Transmembrane</keyword>
<keyword evidence="4 6" id="KW-0472">Membrane</keyword>
<protein>
    <submittedName>
        <fullName evidence="8">Membrane-associating domain-containing protein</fullName>
    </submittedName>
</protein>
<evidence type="ECO:0000313" key="9">
    <source>
        <dbReference type="Proteomes" id="UP001302676"/>
    </source>
</evidence>
<feature type="transmembrane region" description="Helical" evidence="6">
    <location>
        <begin position="90"/>
        <end position="108"/>
    </location>
</feature>
<feature type="transmembrane region" description="Helical" evidence="6">
    <location>
        <begin position="49"/>
        <end position="69"/>
    </location>
</feature>
<comment type="subcellular location">
    <subcellularLocation>
        <location evidence="1">Membrane</location>
        <topology evidence="1">Multi-pass membrane protein</topology>
    </subcellularLocation>
</comment>
<dbReference type="GO" id="GO:0016020">
    <property type="term" value="C:membrane"/>
    <property type="evidence" value="ECO:0007669"/>
    <property type="project" value="UniProtKB-SubCell"/>
</dbReference>
<organism evidence="8 9">
    <name type="scientific">Dichotomopilus funicola</name>
    <dbReference type="NCBI Taxonomy" id="1934379"/>
    <lineage>
        <taxon>Eukaryota</taxon>
        <taxon>Fungi</taxon>
        <taxon>Dikarya</taxon>
        <taxon>Ascomycota</taxon>
        <taxon>Pezizomycotina</taxon>
        <taxon>Sordariomycetes</taxon>
        <taxon>Sordariomycetidae</taxon>
        <taxon>Sordariales</taxon>
        <taxon>Chaetomiaceae</taxon>
        <taxon>Dichotomopilus</taxon>
    </lineage>
</organism>
<dbReference type="Pfam" id="PF01284">
    <property type="entry name" value="MARVEL"/>
    <property type="match status" value="1"/>
</dbReference>
<feature type="transmembrane region" description="Helical" evidence="6">
    <location>
        <begin position="20"/>
        <end position="37"/>
    </location>
</feature>
<evidence type="ECO:0000256" key="5">
    <source>
        <dbReference type="SAM" id="MobiDB-lite"/>
    </source>
</evidence>
<evidence type="ECO:0000256" key="1">
    <source>
        <dbReference type="ARBA" id="ARBA00004141"/>
    </source>
</evidence>
<reference evidence="8" key="2">
    <citation type="submission" date="2023-05" db="EMBL/GenBank/DDBJ databases">
        <authorList>
            <consortium name="Lawrence Berkeley National Laboratory"/>
            <person name="Steindorff A."/>
            <person name="Hensen N."/>
            <person name="Bonometti L."/>
            <person name="Westerberg I."/>
            <person name="Brannstrom I.O."/>
            <person name="Guillou S."/>
            <person name="Cros-Aarteil S."/>
            <person name="Calhoun S."/>
            <person name="Haridas S."/>
            <person name="Kuo A."/>
            <person name="Mondo S."/>
            <person name="Pangilinan J."/>
            <person name="Riley R."/>
            <person name="Labutti K."/>
            <person name="Andreopoulos B."/>
            <person name="Lipzen A."/>
            <person name="Chen C."/>
            <person name="Yanf M."/>
            <person name="Daum C."/>
            <person name="Ng V."/>
            <person name="Clum A."/>
            <person name="Ohm R."/>
            <person name="Martin F."/>
            <person name="Silar P."/>
            <person name="Natvig D."/>
            <person name="Lalanne C."/>
            <person name="Gautier V."/>
            <person name="Ament-Velasquez S.L."/>
            <person name="Kruys A."/>
            <person name="Hutchinson M.I."/>
            <person name="Powell A.J."/>
            <person name="Barry K."/>
            <person name="Miller A.N."/>
            <person name="Grigoriev I.V."/>
            <person name="Debuchy R."/>
            <person name="Gladieux P."/>
            <person name="Thoren M.H."/>
            <person name="Johannesson H."/>
        </authorList>
    </citation>
    <scope>NUCLEOTIDE SEQUENCE</scope>
    <source>
        <strain evidence="8">CBS 141.50</strain>
    </source>
</reference>
<reference evidence="8" key="1">
    <citation type="journal article" date="2023" name="Mol. Phylogenet. Evol.">
        <title>Genome-scale phylogeny and comparative genomics of the fungal order Sordariales.</title>
        <authorList>
            <person name="Hensen N."/>
            <person name="Bonometti L."/>
            <person name="Westerberg I."/>
            <person name="Brannstrom I.O."/>
            <person name="Guillou S."/>
            <person name="Cros-Aarteil S."/>
            <person name="Calhoun S."/>
            <person name="Haridas S."/>
            <person name="Kuo A."/>
            <person name="Mondo S."/>
            <person name="Pangilinan J."/>
            <person name="Riley R."/>
            <person name="LaButti K."/>
            <person name="Andreopoulos B."/>
            <person name="Lipzen A."/>
            <person name="Chen C."/>
            <person name="Yan M."/>
            <person name="Daum C."/>
            <person name="Ng V."/>
            <person name="Clum A."/>
            <person name="Steindorff A."/>
            <person name="Ohm R.A."/>
            <person name="Martin F."/>
            <person name="Silar P."/>
            <person name="Natvig D.O."/>
            <person name="Lalanne C."/>
            <person name="Gautier V."/>
            <person name="Ament-Velasquez S.L."/>
            <person name="Kruys A."/>
            <person name="Hutchinson M.I."/>
            <person name="Powell A.J."/>
            <person name="Barry K."/>
            <person name="Miller A.N."/>
            <person name="Grigoriev I.V."/>
            <person name="Debuchy R."/>
            <person name="Gladieux P."/>
            <person name="Hiltunen Thoren M."/>
            <person name="Johannesson H."/>
        </authorList>
    </citation>
    <scope>NUCLEOTIDE SEQUENCE</scope>
    <source>
        <strain evidence="8">CBS 141.50</strain>
    </source>
</reference>
<dbReference type="AlphaFoldDB" id="A0AAN6V9K8"/>
<feature type="region of interest" description="Disordered" evidence="5">
    <location>
        <begin position="157"/>
        <end position="177"/>
    </location>
</feature>
<name>A0AAN6V9K8_9PEZI</name>
<feature type="transmembrane region" description="Helical" evidence="6">
    <location>
        <begin position="120"/>
        <end position="138"/>
    </location>
</feature>
<feature type="domain" description="MARVEL" evidence="7">
    <location>
        <begin position="11"/>
        <end position="138"/>
    </location>
</feature>
<dbReference type="PANTHER" id="PTHR37451:SF5">
    <property type="entry name" value="MARVEL DOMAIN-CONTAINING PROTEIN"/>
    <property type="match status" value="1"/>
</dbReference>
<comment type="caution">
    <text evidence="8">The sequence shown here is derived from an EMBL/GenBank/DDBJ whole genome shotgun (WGS) entry which is preliminary data.</text>
</comment>
<sequence length="177" mass="18723">MMKLTNLSFPLITILRATQGVFAALILILSAFVANWYNTTTPSPSPSQVNFLLFGAVWSMLSLAAIELLPRFLTRIPKPYLTLPLDILNALFYLAGFAALAAFLQGLLFCRGDVCHAAQADVAFGAFSFAVWTATAVLSGKEALRVRRTGGIGSGAAQGPLAGTGAMPGQRGMKEAV</sequence>
<evidence type="ECO:0000313" key="8">
    <source>
        <dbReference type="EMBL" id="KAK4146535.1"/>
    </source>
</evidence>
<evidence type="ECO:0000256" key="2">
    <source>
        <dbReference type="ARBA" id="ARBA00022692"/>
    </source>
</evidence>
<accession>A0AAN6V9K8</accession>
<dbReference type="Proteomes" id="UP001302676">
    <property type="component" value="Unassembled WGS sequence"/>
</dbReference>
<keyword evidence="3 6" id="KW-1133">Transmembrane helix</keyword>
<evidence type="ECO:0000256" key="3">
    <source>
        <dbReference type="ARBA" id="ARBA00022989"/>
    </source>
</evidence>
<gene>
    <name evidence="8" type="ORF">C8A04DRAFT_34987</name>
</gene>
<proteinExistence type="predicted"/>
<evidence type="ECO:0000256" key="6">
    <source>
        <dbReference type="SAM" id="Phobius"/>
    </source>
</evidence>
<evidence type="ECO:0000256" key="4">
    <source>
        <dbReference type="ARBA" id="ARBA00023136"/>
    </source>
</evidence>
<dbReference type="RefSeq" id="XP_062639906.1">
    <property type="nucleotide sequence ID" value="XM_062783007.1"/>
</dbReference>
<evidence type="ECO:0000259" key="7">
    <source>
        <dbReference type="Pfam" id="PF01284"/>
    </source>
</evidence>
<dbReference type="GeneID" id="87819620"/>
<dbReference type="InterPro" id="IPR008253">
    <property type="entry name" value="Marvel"/>
</dbReference>
<dbReference type="EMBL" id="MU853561">
    <property type="protein sequence ID" value="KAK4146535.1"/>
    <property type="molecule type" value="Genomic_DNA"/>
</dbReference>
<dbReference type="PANTHER" id="PTHR37451">
    <property type="entry name" value="MARVEL DOMAIN"/>
    <property type="match status" value="1"/>
</dbReference>
<keyword evidence="9" id="KW-1185">Reference proteome</keyword>